<keyword evidence="2" id="KW-1185">Reference proteome</keyword>
<sequence>LRSSAFLVNFLRVFGVLVFQSYSEFSWDLRSSALLENLGFFGLSAFWSFSVLVNFLEIFSLRRFWGIFLVFGVLVNLWSFSEFSWDLRSSALLVNFLRVFGVLVNLRSSAFLVNFLRVFDVLVFRRFGEVSWDLRSSAFLVNFLEIFGHRRFCTSSNGEKTTIQIEKIRQKDNINQLVEKKLP</sequence>
<evidence type="ECO:0000313" key="1">
    <source>
        <dbReference type="EMBL" id="CAG8595881.1"/>
    </source>
</evidence>
<protein>
    <submittedName>
        <fullName evidence="1">9877_t:CDS:1</fullName>
    </submittedName>
</protein>
<feature type="non-terminal residue" evidence="1">
    <location>
        <position position="1"/>
    </location>
</feature>
<reference evidence="1" key="1">
    <citation type="submission" date="2021-06" db="EMBL/GenBank/DDBJ databases">
        <authorList>
            <person name="Kallberg Y."/>
            <person name="Tangrot J."/>
            <person name="Rosling A."/>
        </authorList>
    </citation>
    <scope>NUCLEOTIDE SEQUENCE</scope>
    <source>
        <strain evidence="1">IL203A</strain>
    </source>
</reference>
<accession>A0ACA9MLH0</accession>
<comment type="caution">
    <text evidence="1">The sequence shown here is derived from an EMBL/GenBank/DDBJ whole genome shotgun (WGS) entry which is preliminary data.</text>
</comment>
<name>A0ACA9MLH0_9GLOM</name>
<organism evidence="1 2">
    <name type="scientific">Dentiscutata heterogama</name>
    <dbReference type="NCBI Taxonomy" id="1316150"/>
    <lineage>
        <taxon>Eukaryota</taxon>
        <taxon>Fungi</taxon>
        <taxon>Fungi incertae sedis</taxon>
        <taxon>Mucoromycota</taxon>
        <taxon>Glomeromycotina</taxon>
        <taxon>Glomeromycetes</taxon>
        <taxon>Diversisporales</taxon>
        <taxon>Gigasporaceae</taxon>
        <taxon>Dentiscutata</taxon>
    </lineage>
</organism>
<gene>
    <name evidence="1" type="ORF">DHETER_LOCUS7049</name>
</gene>
<dbReference type="EMBL" id="CAJVPU010009526">
    <property type="protein sequence ID" value="CAG8595881.1"/>
    <property type="molecule type" value="Genomic_DNA"/>
</dbReference>
<dbReference type="Proteomes" id="UP000789702">
    <property type="component" value="Unassembled WGS sequence"/>
</dbReference>
<feature type="non-terminal residue" evidence="1">
    <location>
        <position position="183"/>
    </location>
</feature>
<proteinExistence type="predicted"/>
<evidence type="ECO:0000313" key="2">
    <source>
        <dbReference type="Proteomes" id="UP000789702"/>
    </source>
</evidence>